<name>A0A9P3GNG5_9APHY</name>
<evidence type="ECO:0000313" key="2">
    <source>
        <dbReference type="Proteomes" id="UP000703269"/>
    </source>
</evidence>
<organism evidence="1 2">
    <name type="scientific">Phanerochaete sordida</name>
    <dbReference type="NCBI Taxonomy" id="48140"/>
    <lineage>
        <taxon>Eukaryota</taxon>
        <taxon>Fungi</taxon>
        <taxon>Dikarya</taxon>
        <taxon>Basidiomycota</taxon>
        <taxon>Agaricomycotina</taxon>
        <taxon>Agaricomycetes</taxon>
        <taxon>Polyporales</taxon>
        <taxon>Phanerochaetaceae</taxon>
        <taxon>Phanerochaete</taxon>
    </lineage>
</organism>
<dbReference type="AlphaFoldDB" id="A0A9P3GNG5"/>
<gene>
    <name evidence="1" type="ORF">PsYK624_136730</name>
</gene>
<dbReference type="Proteomes" id="UP000703269">
    <property type="component" value="Unassembled WGS sequence"/>
</dbReference>
<dbReference type="EMBL" id="BPQB01000072">
    <property type="protein sequence ID" value="GJE97454.1"/>
    <property type="molecule type" value="Genomic_DNA"/>
</dbReference>
<keyword evidence="2" id="KW-1185">Reference proteome</keyword>
<protein>
    <submittedName>
        <fullName evidence="1">Uncharacterized protein</fullName>
    </submittedName>
</protein>
<sequence>MLRSKCVQYQGNLEEDGLQTGLLDLRQLFIAEPLCCGLEEHIGRPLVPSFSHPRTLFGSMLCELHISKQSPILRKLKTNGFAQILELARKVRLDCKEDMKDLGVPWGLVIIARD</sequence>
<evidence type="ECO:0000313" key="1">
    <source>
        <dbReference type="EMBL" id="GJE97454.1"/>
    </source>
</evidence>
<comment type="caution">
    <text evidence="1">The sequence shown here is derived from an EMBL/GenBank/DDBJ whole genome shotgun (WGS) entry which is preliminary data.</text>
</comment>
<proteinExistence type="predicted"/>
<accession>A0A9P3GNG5</accession>
<reference evidence="1 2" key="1">
    <citation type="submission" date="2021-08" db="EMBL/GenBank/DDBJ databases">
        <title>Draft Genome Sequence of Phanerochaete sordida strain YK-624.</title>
        <authorList>
            <person name="Mori T."/>
            <person name="Dohra H."/>
            <person name="Suzuki T."/>
            <person name="Kawagishi H."/>
            <person name="Hirai H."/>
        </authorList>
    </citation>
    <scope>NUCLEOTIDE SEQUENCE [LARGE SCALE GENOMIC DNA]</scope>
    <source>
        <strain evidence="1 2">YK-624</strain>
    </source>
</reference>